<gene>
    <name evidence="9" type="ORF">PDIGIT_LOCUS6022</name>
</gene>
<keyword evidence="6" id="KW-0804">Transcription</keyword>
<organism evidence="9 10">
    <name type="scientific">Periconia digitata</name>
    <dbReference type="NCBI Taxonomy" id="1303443"/>
    <lineage>
        <taxon>Eukaryota</taxon>
        <taxon>Fungi</taxon>
        <taxon>Dikarya</taxon>
        <taxon>Ascomycota</taxon>
        <taxon>Pezizomycotina</taxon>
        <taxon>Dothideomycetes</taxon>
        <taxon>Pleosporomycetidae</taxon>
        <taxon>Pleosporales</taxon>
        <taxon>Massarineae</taxon>
        <taxon>Periconiaceae</taxon>
        <taxon>Periconia</taxon>
    </lineage>
</organism>
<evidence type="ECO:0000313" key="9">
    <source>
        <dbReference type="EMBL" id="CAI6332988.1"/>
    </source>
</evidence>
<dbReference type="EMBL" id="CAOQHR010000004">
    <property type="protein sequence ID" value="CAI6332988.1"/>
    <property type="molecule type" value="Genomic_DNA"/>
</dbReference>
<feature type="compositionally biased region" description="Basic residues" evidence="8">
    <location>
        <begin position="508"/>
        <end position="521"/>
    </location>
</feature>
<keyword evidence="10" id="KW-1185">Reference proteome</keyword>
<feature type="region of interest" description="Disordered" evidence="8">
    <location>
        <begin position="466"/>
        <end position="543"/>
    </location>
</feature>
<dbReference type="PANTHER" id="PTHR22934">
    <property type="entry name" value="PROTEIN ESC1/WETA-RELATED"/>
    <property type="match status" value="1"/>
</dbReference>
<evidence type="ECO:0000256" key="8">
    <source>
        <dbReference type="SAM" id="MobiDB-lite"/>
    </source>
</evidence>
<proteinExistence type="inferred from homology"/>
<feature type="region of interest" description="Disordered" evidence="8">
    <location>
        <begin position="564"/>
        <end position="588"/>
    </location>
</feature>
<dbReference type="PANTHER" id="PTHR22934:SF25">
    <property type="entry name" value="DEVELOPMENTAL REGULATORY PROTEIN WETA"/>
    <property type="match status" value="1"/>
</dbReference>
<feature type="compositionally biased region" description="Low complexity" evidence="8">
    <location>
        <begin position="484"/>
        <end position="493"/>
    </location>
</feature>
<dbReference type="AlphaFoldDB" id="A0A9W4XIL1"/>
<evidence type="ECO:0000313" key="10">
    <source>
        <dbReference type="Proteomes" id="UP001152607"/>
    </source>
</evidence>
<dbReference type="InterPro" id="IPR040112">
    <property type="entry name" value="WetA"/>
</dbReference>
<evidence type="ECO:0000256" key="4">
    <source>
        <dbReference type="ARBA" id="ARBA00023015"/>
    </source>
</evidence>
<name>A0A9W4XIL1_9PLEO</name>
<evidence type="ECO:0000256" key="3">
    <source>
        <dbReference type="ARBA" id="ARBA00022969"/>
    </source>
</evidence>
<feature type="region of interest" description="Disordered" evidence="8">
    <location>
        <begin position="362"/>
        <end position="402"/>
    </location>
</feature>
<dbReference type="OrthoDB" id="2575228at2759"/>
<keyword evidence="5" id="KW-0010">Activator</keyword>
<evidence type="ECO:0000256" key="7">
    <source>
        <dbReference type="ARBA" id="ARBA00023321"/>
    </source>
</evidence>
<comment type="similarity">
    <text evidence="1">Belongs to the wetA family.</text>
</comment>
<keyword evidence="4" id="KW-0805">Transcription regulation</keyword>
<reference evidence="9" key="1">
    <citation type="submission" date="2023-01" db="EMBL/GenBank/DDBJ databases">
        <authorList>
            <person name="Van Ghelder C."/>
            <person name="Rancurel C."/>
        </authorList>
    </citation>
    <scope>NUCLEOTIDE SEQUENCE</scope>
    <source>
        <strain evidence="9">CNCM I-4278</strain>
    </source>
</reference>
<dbReference type="GO" id="GO:0030435">
    <property type="term" value="P:sporulation resulting in formation of a cellular spore"/>
    <property type="evidence" value="ECO:0007669"/>
    <property type="project" value="UniProtKB-KW"/>
</dbReference>
<evidence type="ECO:0000256" key="2">
    <source>
        <dbReference type="ARBA" id="ARBA00015342"/>
    </source>
</evidence>
<evidence type="ECO:0000256" key="6">
    <source>
        <dbReference type="ARBA" id="ARBA00023163"/>
    </source>
</evidence>
<keyword evidence="7" id="KW-0183">Conidiation</keyword>
<dbReference type="Proteomes" id="UP001152607">
    <property type="component" value="Unassembled WGS sequence"/>
</dbReference>
<dbReference type="GO" id="GO:0048315">
    <property type="term" value="P:conidium formation"/>
    <property type="evidence" value="ECO:0007669"/>
    <property type="project" value="UniProtKB-KW"/>
</dbReference>
<evidence type="ECO:0000256" key="5">
    <source>
        <dbReference type="ARBA" id="ARBA00023159"/>
    </source>
</evidence>
<sequence>MAYLLPTHTDIPMRATADKEPSTIDLEQLFEQYVETDLFQQFSSDDATADQSSSDDLAHLFEIPTSNGSITLETSTLPNMEPSIHGTSWHKAGHRQEKQSLASPNLDFLSSSIYSESSGKACLSDSDLYNFDDIFELDHLQLGADSHNPQSATVPRIKRTSSLDRLNRQGVRKTSRKPASLSNINKMMRPSHYRTGLQEPWAKKMNAAPENFNIQMPPNAFGSSALASTIVKEKSGKGYLPRDTQSYAVALSSPLYGEATTTPEVQTSNYEFTPLSSPAIEIGSKLNGTEHPFQPSSDNMGSAYMSQHFSNAALSALQTPPPTQRLPTVLWDVDASSNIQFGDLTAGFSTEESAKNNTWWTTTATSVPPFPQPSPTSNGHDVYSSDRTHTSTSDNLEPNGLGDASVVSGLGITCDTASFTGLDGDLSSSTSMTTPSTNSNNHLVPAVDAASSYDFAHHLRSVYPAPPSPGIPIGTGPARPPSPSNSRSHSPRPLFTRRRHSQMPSSHHQSHHASNHTRRKSSTNSGSHRTASGSWASGVGAGSSAGSGSVGFVNFTPSDSRKILTGVAPSGSSKTKARREREAADKRRKLSQAALKAVIEAGGDVGRLEKEGLLALEG</sequence>
<protein>
    <recommendedName>
        <fullName evidence="2">Developmental regulatory protein wetA</fullName>
    </recommendedName>
</protein>
<comment type="caution">
    <text evidence="9">The sequence shown here is derived from an EMBL/GenBank/DDBJ whole genome shotgun (WGS) entry which is preliminary data.</text>
</comment>
<evidence type="ECO:0000256" key="1">
    <source>
        <dbReference type="ARBA" id="ARBA00008881"/>
    </source>
</evidence>
<keyword evidence="3" id="KW-0749">Sporulation</keyword>
<accession>A0A9W4XIL1</accession>